<keyword evidence="4" id="KW-1185">Reference proteome</keyword>
<proteinExistence type="inferred from homology"/>
<dbReference type="PANTHER" id="PTHR24320">
    <property type="entry name" value="RETINOL DEHYDROGENASE"/>
    <property type="match status" value="1"/>
</dbReference>
<comment type="similarity">
    <text evidence="1">Belongs to the short-chain dehydrogenases/reductases (SDR) family.</text>
</comment>
<dbReference type="InterPro" id="IPR002347">
    <property type="entry name" value="SDR_fam"/>
</dbReference>
<dbReference type="EMBL" id="MCFC01000013">
    <property type="protein sequence ID" value="ORY31814.1"/>
    <property type="molecule type" value="Genomic_DNA"/>
</dbReference>
<evidence type="ECO:0000313" key="3">
    <source>
        <dbReference type="EMBL" id="ORY31814.1"/>
    </source>
</evidence>
<protein>
    <submittedName>
        <fullName evidence="3">Dehydrogenase/reductase</fullName>
    </submittedName>
</protein>
<evidence type="ECO:0000256" key="2">
    <source>
        <dbReference type="ARBA" id="ARBA00023002"/>
    </source>
</evidence>
<evidence type="ECO:0000313" key="4">
    <source>
        <dbReference type="Proteomes" id="UP000193986"/>
    </source>
</evidence>
<evidence type="ECO:0000256" key="1">
    <source>
        <dbReference type="ARBA" id="ARBA00006484"/>
    </source>
</evidence>
<dbReference type="STRING" id="71784.A0A1Y2BAN1"/>
<sequence length="312" mass="34454">MSYKSTILITGGSSGLGYETSLQLAKSHPDLLIVAASRSSPAEELLSLANVKWFHLDLSTKAATRSFVTAFLAESFPPISALILNAGLQRFPKVYYTPDGLEEMVETNHLNQALLFFLLQERLEPTARIVVVSSSVHDPEIKRGFPEYTTAEAAAHPQGESYKSFQGGIDQYAVSKLCQLLFAYALHDHIVAAGKSWIVLALDPGVMPTGLFRWTPGIVRILFNWFLRSGIPRLLIASDYYPVAETARSLVKLAMDPEFAAKEKSGKYYVVMGPAESPSSKLSHDKAIQKDLWDWTVKELGVQDEVKALGFE</sequence>
<name>A0A1Y2BAN1_9TREE</name>
<dbReference type="PANTHER" id="PTHR24320:SF152">
    <property type="entry name" value="SHORT-CHAIN DEHYDROGENASE_REDUCTASE FAMILY PROTEIN"/>
    <property type="match status" value="1"/>
</dbReference>
<dbReference type="InterPro" id="IPR036291">
    <property type="entry name" value="NAD(P)-bd_dom_sf"/>
</dbReference>
<dbReference type="OrthoDB" id="542013at2759"/>
<gene>
    <name evidence="3" type="ORF">BCR39DRAFT_81317</name>
</gene>
<accession>A0A1Y2BAN1</accession>
<dbReference type="Pfam" id="PF00106">
    <property type="entry name" value="adh_short"/>
    <property type="match status" value="1"/>
</dbReference>
<dbReference type="GO" id="GO:0016491">
    <property type="term" value="F:oxidoreductase activity"/>
    <property type="evidence" value="ECO:0007669"/>
    <property type="project" value="UniProtKB-KW"/>
</dbReference>
<dbReference type="SUPFAM" id="SSF51735">
    <property type="entry name" value="NAD(P)-binding Rossmann-fold domains"/>
    <property type="match status" value="1"/>
</dbReference>
<organism evidence="3 4">
    <name type="scientific">Naematelia encephala</name>
    <dbReference type="NCBI Taxonomy" id="71784"/>
    <lineage>
        <taxon>Eukaryota</taxon>
        <taxon>Fungi</taxon>
        <taxon>Dikarya</taxon>
        <taxon>Basidiomycota</taxon>
        <taxon>Agaricomycotina</taxon>
        <taxon>Tremellomycetes</taxon>
        <taxon>Tremellales</taxon>
        <taxon>Naemateliaceae</taxon>
        <taxon>Naematelia</taxon>
    </lineage>
</organism>
<dbReference type="InParanoid" id="A0A1Y2BAN1"/>
<reference evidence="3 4" key="1">
    <citation type="submission" date="2016-07" db="EMBL/GenBank/DDBJ databases">
        <title>Pervasive Adenine N6-methylation of Active Genes in Fungi.</title>
        <authorList>
            <consortium name="DOE Joint Genome Institute"/>
            <person name="Mondo S.J."/>
            <person name="Dannebaum R.O."/>
            <person name="Kuo R.C."/>
            <person name="Labutti K."/>
            <person name="Haridas S."/>
            <person name="Kuo A."/>
            <person name="Salamov A."/>
            <person name="Ahrendt S.R."/>
            <person name="Lipzen A."/>
            <person name="Sullivan W."/>
            <person name="Andreopoulos W.B."/>
            <person name="Clum A."/>
            <person name="Lindquist E."/>
            <person name="Daum C."/>
            <person name="Ramamoorthy G.K."/>
            <person name="Gryganskyi A."/>
            <person name="Culley D."/>
            <person name="Magnuson J.K."/>
            <person name="James T.Y."/>
            <person name="O'Malley M.A."/>
            <person name="Stajich J.E."/>
            <person name="Spatafora J.W."/>
            <person name="Visel A."/>
            <person name="Grigoriev I.V."/>
        </authorList>
    </citation>
    <scope>NUCLEOTIDE SEQUENCE [LARGE SCALE GENOMIC DNA]</scope>
    <source>
        <strain evidence="3 4">68-887.2</strain>
    </source>
</reference>
<dbReference type="AlphaFoldDB" id="A0A1Y2BAN1"/>
<keyword evidence="2" id="KW-0560">Oxidoreductase</keyword>
<dbReference type="Proteomes" id="UP000193986">
    <property type="component" value="Unassembled WGS sequence"/>
</dbReference>
<dbReference type="PRINTS" id="PR00081">
    <property type="entry name" value="GDHRDH"/>
</dbReference>
<dbReference type="Gene3D" id="3.40.50.720">
    <property type="entry name" value="NAD(P)-binding Rossmann-like Domain"/>
    <property type="match status" value="1"/>
</dbReference>
<comment type="caution">
    <text evidence="3">The sequence shown here is derived from an EMBL/GenBank/DDBJ whole genome shotgun (WGS) entry which is preliminary data.</text>
</comment>